<dbReference type="AlphaFoldDB" id="A0A1L0BKQ3"/>
<dbReference type="Proteomes" id="UP000182259">
    <property type="component" value="Chromosome II"/>
</dbReference>
<evidence type="ECO:0000313" key="4">
    <source>
        <dbReference type="EMBL" id="SGZ51779.1"/>
    </source>
</evidence>
<dbReference type="PROSITE" id="PS00463">
    <property type="entry name" value="ZN2_CY6_FUNGAL_1"/>
    <property type="match status" value="1"/>
</dbReference>
<dbReference type="Pfam" id="PF11951">
    <property type="entry name" value="Fungal_trans_2"/>
    <property type="match status" value="1"/>
</dbReference>
<dbReference type="GO" id="GO:0000981">
    <property type="term" value="F:DNA-binding transcription factor activity, RNA polymerase II-specific"/>
    <property type="evidence" value="ECO:0007669"/>
    <property type="project" value="InterPro"/>
</dbReference>
<dbReference type="InterPro" id="IPR036864">
    <property type="entry name" value="Zn2-C6_fun-type_DNA-bd_sf"/>
</dbReference>
<dbReference type="PANTHER" id="PTHR37534">
    <property type="entry name" value="TRANSCRIPTIONAL ACTIVATOR PROTEIN UGA3"/>
    <property type="match status" value="1"/>
</dbReference>
<dbReference type="GO" id="GO:0000976">
    <property type="term" value="F:transcription cis-regulatory region binding"/>
    <property type="evidence" value="ECO:0007669"/>
    <property type="project" value="TreeGrafter"/>
</dbReference>
<name>A0A1L0BKQ3_9ASCO</name>
<feature type="domain" description="Zn(2)-C6 fungal-type" evidence="3">
    <location>
        <begin position="9"/>
        <end position="39"/>
    </location>
</feature>
<reference evidence="4 5" key="1">
    <citation type="submission" date="2016-10" db="EMBL/GenBank/DDBJ databases">
        <authorList>
            <person name="de Groot N.N."/>
        </authorList>
    </citation>
    <scope>NUCLEOTIDE SEQUENCE [LARGE SCALE GENOMIC DNA]</scope>
    <source>
        <strain evidence="4 5">PYCC 4715</strain>
    </source>
</reference>
<comment type="subcellular location">
    <subcellularLocation>
        <location evidence="1">Nucleus</location>
    </subcellularLocation>
</comment>
<gene>
    <name evidence="4" type="ORF">SAMEA4029009_CIC11G00000003064</name>
</gene>
<dbReference type="GO" id="GO:0045944">
    <property type="term" value="P:positive regulation of transcription by RNA polymerase II"/>
    <property type="evidence" value="ECO:0007669"/>
    <property type="project" value="TreeGrafter"/>
</dbReference>
<dbReference type="Gene3D" id="4.10.240.10">
    <property type="entry name" value="Zn(2)-C6 fungal-type DNA-binding domain"/>
    <property type="match status" value="1"/>
</dbReference>
<evidence type="ECO:0000256" key="2">
    <source>
        <dbReference type="ARBA" id="ARBA00023242"/>
    </source>
</evidence>
<organism evidence="4 5">
    <name type="scientific">Sungouiella intermedia</name>
    <dbReference type="NCBI Taxonomy" id="45354"/>
    <lineage>
        <taxon>Eukaryota</taxon>
        <taxon>Fungi</taxon>
        <taxon>Dikarya</taxon>
        <taxon>Ascomycota</taxon>
        <taxon>Saccharomycotina</taxon>
        <taxon>Pichiomycetes</taxon>
        <taxon>Metschnikowiaceae</taxon>
        <taxon>Sungouiella</taxon>
    </lineage>
</organism>
<dbReference type="Pfam" id="PF00172">
    <property type="entry name" value="Zn_clus"/>
    <property type="match status" value="1"/>
</dbReference>
<dbReference type="GO" id="GO:0008270">
    <property type="term" value="F:zinc ion binding"/>
    <property type="evidence" value="ECO:0007669"/>
    <property type="project" value="InterPro"/>
</dbReference>
<evidence type="ECO:0000256" key="1">
    <source>
        <dbReference type="ARBA" id="ARBA00004123"/>
    </source>
</evidence>
<dbReference type="SUPFAM" id="SSF57701">
    <property type="entry name" value="Zn2/Cys6 DNA-binding domain"/>
    <property type="match status" value="1"/>
</dbReference>
<dbReference type="InterPro" id="IPR021858">
    <property type="entry name" value="Fun_TF"/>
</dbReference>
<protein>
    <submittedName>
        <fullName evidence="4">CIC11C00000003064</fullName>
    </submittedName>
</protein>
<dbReference type="SMART" id="SM00066">
    <property type="entry name" value="GAL4"/>
    <property type="match status" value="1"/>
</dbReference>
<accession>A0A1L0BKQ3</accession>
<dbReference type="PANTHER" id="PTHR37534:SF24">
    <property type="entry name" value="MISCELLANEOUS ZN(II)2CYS6 TRANSCRIPTION FACTOR (EUROFUNG)-RELATED"/>
    <property type="match status" value="1"/>
</dbReference>
<proteinExistence type="predicted"/>
<dbReference type="GO" id="GO:0005634">
    <property type="term" value="C:nucleus"/>
    <property type="evidence" value="ECO:0007669"/>
    <property type="project" value="UniProtKB-SubCell"/>
</dbReference>
<dbReference type="PROSITE" id="PS50048">
    <property type="entry name" value="ZN2_CY6_FUNGAL_2"/>
    <property type="match status" value="1"/>
</dbReference>
<evidence type="ECO:0000313" key="5">
    <source>
        <dbReference type="Proteomes" id="UP000182259"/>
    </source>
</evidence>
<sequence length="614" mass="70291">MSGSRKKTGCLNCRKRHKKCDELRPRCTLCTKKNEECQWPLLRGRFHQHSHTTIDSKVFKPTTPTQVDTTLKLKVYSGRLIESLKKMKKNSTDTNGSGPIRRNESTESFTQLMNNTMSPGSELWHDGSLPTVKPALSSQAIFTPIMERKDIAKGETYSGSAITKFGLDHILNPHENSKTLEPDLAEPTQKIDTGGETDEIMEPFMLYSDLHSTLRDYMFTNAAVADMDFDAISNHFKNSPLTVFNLEHLDEFKRPESTENFQEMGERLKTFVREGNEGTIGDAQLGDSQKLQLYQNYLYEIAPWLDMFDITRVFGTRIPQLAKSSNALLNAIYAISSRQIELTTPDYNKDITLKLYQASLKELIPPVTKKIDTAMVTSCVLLCVLEMMSSSPNDWRYHLEGCAALFKANDIHGFSAQMERGLFWCYARMDICAAVISEKSTIINSEDWLPKNVTIEMLREHFLKSDCADMYANYMVFLCSRVLNLISNDNENSQYSQDWEKLWEELIRWHAECPEELRPFAECEDTPFPGILYLAGPAVSSNQLYHMAIILMIENKPRRYKIVASDHVVCPSCVFYFPRILLTSQKSTIWHAKRICSISLNNTHQYVFFEASVF</sequence>
<dbReference type="CDD" id="cd12148">
    <property type="entry name" value="fungal_TF_MHR"/>
    <property type="match status" value="1"/>
</dbReference>
<keyword evidence="2" id="KW-0539">Nucleus</keyword>
<dbReference type="CDD" id="cd00067">
    <property type="entry name" value="GAL4"/>
    <property type="match status" value="1"/>
</dbReference>
<dbReference type="InterPro" id="IPR001138">
    <property type="entry name" value="Zn2Cys6_DnaBD"/>
</dbReference>
<evidence type="ECO:0000259" key="3">
    <source>
        <dbReference type="PROSITE" id="PS50048"/>
    </source>
</evidence>
<dbReference type="EMBL" id="LT635765">
    <property type="protein sequence ID" value="SGZ51779.1"/>
    <property type="molecule type" value="Genomic_DNA"/>
</dbReference>